<evidence type="ECO:0008006" key="3">
    <source>
        <dbReference type="Google" id="ProtNLM"/>
    </source>
</evidence>
<reference evidence="1" key="1">
    <citation type="submission" date="2024-01" db="EMBL/GenBank/DDBJ databases">
        <title>The genome sequence of Micromonospora mangrovi CCTCC AA 2012012.</title>
        <authorList>
            <person name="Gao J."/>
        </authorList>
    </citation>
    <scope>NUCLEOTIDE SEQUENCE</scope>
    <source>
        <strain evidence="1">CCTCC AA 2012012</strain>
    </source>
</reference>
<dbReference type="AlphaFoldDB" id="A0AAU7MD93"/>
<reference evidence="2" key="2">
    <citation type="submission" date="2024-06" db="EMBL/GenBank/DDBJ databases">
        <title>Micromonospora mangrovi CCTCC AA 2012012 genome sequences.</title>
        <authorList>
            <person name="Gao J."/>
        </authorList>
    </citation>
    <scope>NUCLEOTIDE SEQUENCE</scope>
    <source>
        <strain evidence="2">CCTCC AA 2012012</strain>
    </source>
</reference>
<evidence type="ECO:0000313" key="1">
    <source>
        <dbReference type="EMBL" id="XBP94611.1"/>
    </source>
</evidence>
<organism evidence="1">
    <name type="scientific">Micromonospora sp. CCTCC AA 2012012</name>
    <dbReference type="NCBI Taxonomy" id="3111921"/>
    <lineage>
        <taxon>Bacteria</taxon>
        <taxon>Bacillati</taxon>
        <taxon>Actinomycetota</taxon>
        <taxon>Actinomycetes</taxon>
        <taxon>Micromonosporales</taxon>
        <taxon>Micromonosporaceae</taxon>
        <taxon>Micromonospora</taxon>
    </lineage>
</organism>
<evidence type="ECO:0000313" key="2">
    <source>
        <dbReference type="EMBL" id="XCH75311.1"/>
    </source>
</evidence>
<accession>A0AAU7MD93</accession>
<dbReference type="EMBL" id="CP157762">
    <property type="protein sequence ID" value="XBP94611.1"/>
    <property type="molecule type" value="Genomic_DNA"/>
</dbReference>
<protein>
    <recommendedName>
        <fullName evidence="3">Helicase XPB/Ssl2 N-terminal domain-containing protein</fullName>
    </recommendedName>
</protein>
<sequence>MGRPYCTGKDIFSEVIGRASREQLWKRIPVVHAMGLLSGMLRDLDLGDPPTEAVEAGWASSLPEPAGARARAAIRSGRRLLPPQLLLVALKEALRFCPTGNARDDLVGLDLVLQAVWSIADELGQFRDAGEPRWGGLKASLAAELMANSYFNITAYPLPLIARTHAVWRSGWARSVKPQLQARAGGQPAELFAQATRCSLDDFLGVALHLWVQAQQHRYLTFPPEFFRRIGIAPAAVDRFLSATSVALDDLREYAAGHDAIQHPWDFNELRRRPIVRLPNGSVQVIRLGYVLERAFGQVPEFDVRDHLRTLDGGTNLTVKGGREEAFRSALNTQFEHSVGDVLRRIFPATGRLGRLYTEHDMWSAWGTPSRKPKVCDWVVDCGHMWLCLDATNRRLSQPVAGGLADPTELDREVNAVLAHHKASQIASTIRHLTAQLPQLTSRNLLPGTRFVPLIVIPEDGLPWNPAVHRRVQEILAASGTLQTSRATPLGVITVDDLGLVERAVEDGANAGDLLSRWRSEGPEVPLQRFLHTRGMPLRRPRREVETFERLTDELLDRMTGYQDGVTGS</sequence>
<dbReference type="RefSeq" id="WP_350934678.1">
    <property type="nucleotide sequence ID" value="NZ_CP157762.1"/>
</dbReference>
<gene>
    <name evidence="2" type="ORF">ABUL08_04185</name>
    <name evidence="1" type="ORF">VK199_04165</name>
</gene>
<proteinExistence type="predicted"/>
<name>A0AAU7MD93_9ACTN</name>
<dbReference type="EMBL" id="CP159342">
    <property type="protein sequence ID" value="XCH75311.1"/>
    <property type="molecule type" value="Genomic_DNA"/>
</dbReference>